<gene>
    <name evidence="2" type="ORF">CB5_LOCUS9002</name>
</gene>
<dbReference type="SUPFAM" id="SSF56672">
    <property type="entry name" value="DNA/RNA polymerases"/>
    <property type="match status" value="1"/>
</dbReference>
<dbReference type="Gene3D" id="3.30.70.270">
    <property type="match status" value="1"/>
</dbReference>
<dbReference type="PANTHER" id="PTHR24559:SF444">
    <property type="entry name" value="REVERSE TRANSCRIPTASE DOMAIN-CONTAINING PROTEIN"/>
    <property type="match status" value="1"/>
</dbReference>
<protein>
    <recommendedName>
        <fullName evidence="1">Reverse transcriptase domain-containing protein</fullName>
    </recommendedName>
</protein>
<reference evidence="2" key="1">
    <citation type="submission" date="2020-07" db="EMBL/GenBank/DDBJ databases">
        <authorList>
            <person name="Lin J."/>
        </authorList>
    </citation>
    <scope>NUCLEOTIDE SEQUENCE</scope>
</reference>
<dbReference type="InterPro" id="IPR043502">
    <property type="entry name" value="DNA/RNA_pol_sf"/>
</dbReference>
<dbReference type="InterPro" id="IPR043128">
    <property type="entry name" value="Rev_trsase/Diguanyl_cyclase"/>
</dbReference>
<dbReference type="PANTHER" id="PTHR24559">
    <property type="entry name" value="TRANSPOSON TY3-I GAG-POL POLYPROTEIN"/>
    <property type="match status" value="1"/>
</dbReference>
<dbReference type="AlphaFoldDB" id="A0A6V7P4L9"/>
<dbReference type="InterPro" id="IPR000477">
    <property type="entry name" value="RT_dom"/>
</dbReference>
<feature type="domain" description="Reverse transcriptase" evidence="1">
    <location>
        <begin position="1"/>
        <end position="158"/>
    </location>
</feature>
<dbReference type="Gene3D" id="3.10.10.10">
    <property type="entry name" value="HIV Type 1 Reverse Transcriptase, subunit A, domain 1"/>
    <property type="match status" value="1"/>
</dbReference>
<name>A0A6V7P4L9_ANACO</name>
<evidence type="ECO:0000259" key="1">
    <source>
        <dbReference type="PROSITE" id="PS50878"/>
    </source>
</evidence>
<dbReference type="CDD" id="cd01647">
    <property type="entry name" value="RT_LTR"/>
    <property type="match status" value="1"/>
</dbReference>
<dbReference type="InterPro" id="IPR053134">
    <property type="entry name" value="RNA-dir_DNA_polymerase"/>
</dbReference>
<dbReference type="PROSITE" id="PS50878">
    <property type="entry name" value="RT_POL"/>
    <property type="match status" value="1"/>
</dbReference>
<evidence type="ECO:0000313" key="2">
    <source>
        <dbReference type="EMBL" id="CAD1825791.1"/>
    </source>
</evidence>
<organism evidence="2">
    <name type="scientific">Ananas comosus var. bracteatus</name>
    <name type="common">red pineapple</name>
    <dbReference type="NCBI Taxonomy" id="296719"/>
    <lineage>
        <taxon>Eukaryota</taxon>
        <taxon>Viridiplantae</taxon>
        <taxon>Streptophyta</taxon>
        <taxon>Embryophyta</taxon>
        <taxon>Tracheophyta</taxon>
        <taxon>Spermatophyta</taxon>
        <taxon>Magnoliopsida</taxon>
        <taxon>Liliopsida</taxon>
        <taxon>Poales</taxon>
        <taxon>Bromeliaceae</taxon>
        <taxon>Bromelioideae</taxon>
        <taxon>Ananas</taxon>
    </lineage>
</organism>
<dbReference type="EMBL" id="LR862145">
    <property type="protein sequence ID" value="CAD1825791.1"/>
    <property type="molecule type" value="Genomic_DNA"/>
</dbReference>
<proteinExistence type="predicted"/>
<dbReference type="Pfam" id="PF00078">
    <property type="entry name" value="RVT_1"/>
    <property type="match status" value="1"/>
</dbReference>
<sequence length="158" mass="18653">MLFVKKKDGLLRLCVDYQEQNKVTIKNKYPLPRIGDLFDQLQGSCVFSKVDLKSGYHHLRVRAEDVPNTAFRTRYGYYEFTVMPFGLTNAPAVFMDLMNRVFKPFLDRFVVVFIDDILIYSRIDAEHEEHLRIVLQLLREKKLFCSWGPVPGMRDRFP</sequence>
<accession>A0A6V7P4L9</accession>